<protein>
    <recommendedName>
        <fullName evidence="4">Phage baseplate assembly protein V</fullName>
    </recommendedName>
</protein>
<comment type="caution">
    <text evidence="2">The sequence shown here is derived from an EMBL/GenBank/DDBJ whole genome shotgun (WGS) entry which is preliminary data.</text>
</comment>
<gene>
    <name evidence="2" type="ORF">ACFPK2_04635</name>
</gene>
<evidence type="ECO:0000313" key="2">
    <source>
        <dbReference type="EMBL" id="MFC5292275.1"/>
    </source>
</evidence>
<keyword evidence="3" id="KW-1185">Reference proteome</keyword>
<organism evidence="2 3">
    <name type="scientific">Bosea minatitlanensis</name>
    <dbReference type="NCBI Taxonomy" id="128782"/>
    <lineage>
        <taxon>Bacteria</taxon>
        <taxon>Pseudomonadati</taxon>
        <taxon>Pseudomonadota</taxon>
        <taxon>Alphaproteobacteria</taxon>
        <taxon>Hyphomicrobiales</taxon>
        <taxon>Boseaceae</taxon>
        <taxon>Bosea</taxon>
    </lineage>
</organism>
<evidence type="ECO:0008006" key="4">
    <source>
        <dbReference type="Google" id="ProtNLM"/>
    </source>
</evidence>
<feature type="region of interest" description="Disordered" evidence="1">
    <location>
        <begin position="92"/>
        <end position="113"/>
    </location>
</feature>
<dbReference type="RefSeq" id="WP_260347666.1">
    <property type="nucleotide sequence ID" value="NZ_JAOAOS010000001.1"/>
</dbReference>
<dbReference type="Gene3D" id="2.40.50.230">
    <property type="entry name" value="Gp5 N-terminal domain"/>
    <property type="match status" value="1"/>
</dbReference>
<dbReference type="Proteomes" id="UP001595976">
    <property type="component" value="Unassembled WGS sequence"/>
</dbReference>
<reference evidence="3" key="1">
    <citation type="journal article" date="2019" name="Int. J. Syst. Evol. Microbiol.">
        <title>The Global Catalogue of Microorganisms (GCM) 10K type strain sequencing project: providing services to taxonomists for standard genome sequencing and annotation.</title>
        <authorList>
            <consortium name="The Broad Institute Genomics Platform"/>
            <consortium name="The Broad Institute Genome Sequencing Center for Infectious Disease"/>
            <person name="Wu L."/>
            <person name="Ma J."/>
        </authorList>
    </citation>
    <scope>NUCLEOTIDE SEQUENCE [LARGE SCALE GENOMIC DNA]</scope>
    <source>
        <strain evidence="3">CGMCC 1.15643</strain>
    </source>
</reference>
<feature type="region of interest" description="Disordered" evidence="1">
    <location>
        <begin position="42"/>
        <end position="65"/>
    </location>
</feature>
<name>A0ABW0F1J5_9HYPH</name>
<accession>A0ABW0F1J5</accession>
<proteinExistence type="predicted"/>
<dbReference type="EMBL" id="JBHSLI010000001">
    <property type="protein sequence ID" value="MFC5292275.1"/>
    <property type="molecule type" value="Genomic_DNA"/>
</dbReference>
<dbReference type="InterPro" id="IPR037026">
    <property type="entry name" value="Vgr_OB-fold_dom_sf"/>
</dbReference>
<sequence length="158" mass="16248">MRGERDLRKRLAALERRMNTLIMVGTAESNQGSKTKVRFDDAGAGGQPFSSPLLPQASCSGKNGQGVSRFSKIGIGEPVLVFSPGGELGIHSRVLPGGPVDDQPSPGTAESDGDVLQIGNAAIAVKDGEAKISVGGASITLTDGLIVLKAAQIRLEQG</sequence>
<evidence type="ECO:0000313" key="3">
    <source>
        <dbReference type="Proteomes" id="UP001595976"/>
    </source>
</evidence>
<evidence type="ECO:0000256" key="1">
    <source>
        <dbReference type="SAM" id="MobiDB-lite"/>
    </source>
</evidence>